<keyword evidence="4" id="KW-0560">Oxidoreductase</keyword>
<feature type="transmembrane region" description="Helical" evidence="7">
    <location>
        <begin position="387"/>
        <end position="406"/>
    </location>
</feature>
<reference evidence="9 10" key="1">
    <citation type="submission" date="2016-11" db="EMBL/GenBank/DDBJ databases">
        <authorList>
            <person name="Jaros S."/>
            <person name="Januszkiewicz K."/>
            <person name="Wedrychowicz H."/>
        </authorList>
    </citation>
    <scope>NUCLEOTIDE SEQUENCE [LARGE SCALE GENOMIC DNA]</scope>
    <source>
        <strain evidence="9 10">DSM 24574</strain>
    </source>
</reference>
<dbReference type="PANTHER" id="PTHR21624:SF1">
    <property type="entry name" value="ALKYLGLYCEROL MONOOXYGENASE"/>
    <property type="match status" value="1"/>
</dbReference>
<dbReference type="InterPro" id="IPR006694">
    <property type="entry name" value="Fatty_acid_hydroxylase"/>
</dbReference>
<dbReference type="GO" id="GO:0012505">
    <property type="term" value="C:endomembrane system"/>
    <property type="evidence" value="ECO:0007669"/>
    <property type="project" value="UniProtKB-SubCell"/>
</dbReference>
<accession>A0A1M5JXW9</accession>
<feature type="transmembrane region" description="Helical" evidence="7">
    <location>
        <begin position="85"/>
        <end position="102"/>
    </location>
</feature>
<evidence type="ECO:0000256" key="6">
    <source>
        <dbReference type="ARBA" id="ARBA00023136"/>
    </source>
</evidence>
<dbReference type="Proteomes" id="UP000184212">
    <property type="component" value="Unassembled WGS sequence"/>
</dbReference>
<proteinExistence type="predicted"/>
<dbReference type="InterPro" id="IPR051689">
    <property type="entry name" value="Sterol_desaturase/TMEM195"/>
</dbReference>
<evidence type="ECO:0000256" key="3">
    <source>
        <dbReference type="ARBA" id="ARBA00022989"/>
    </source>
</evidence>
<evidence type="ECO:0000256" key="2">
    <source>
        <dbReference type="ARBA" id="ARBA00022692"/>
    </source>
</evidence>
<dbReference type="OrthoDB" id="9770329at2"/>
<dbReference type="AlphaFoldDB" id="A0A1M5JXW9"/>
<evidence type="ECO:0000313" key="9">
    <source>
        <dbReference type="EMBL" id="SHG45384.1"/>
    </source>
</evidence>
<evidence type="ECO:0000256" key="1">
    <source>
        <dbReference type="ARBA" id="ARBA00004127"/>
    </source>
</evidence>
<dbReference type="STRING" id="947013.SAMN04488109_0344"/>
<feature type="transmembrane region" description="Helical" evidence="7">
    <location>
        <begin position="362"/>
        <end position="381"/>
    </location>
</feature>
<sequence length="416" mass="48162">MNVNPIVLSIPIFFILIGIELVVERFTHKDLYRLPDAIANLSCGITSQLSGLFLKIFAIGIYQVLFENFAFFSWNLQTMPASGKVLYWLVLFLLVDLAYYWAHRMSHEINLFWGGHVVHHQSEEYNLSVALRQSSLQVVWTFAFSLPIAFLGFDTLHFALVGALNTLYQFWIHTETIGKMGWFEYVFNTPSHHRVHHGRDPKYIDKNHAGSLIIWDKMFGTFQPEEEKPTYGITKPINSWNPVFANVSHYVEMAHDLKRIPKWYDKFRYLFKKPGWLPDYLGGYRPAPAVDKSTYKKYDTPAPALLNYYVVFQYVLCLVGTALFLFNAGKFSLGEKGFISLLVCVVVVNAGVLFENRAWAKYLEWVRIFVFPGLLAVLCFMNGWASWLYLLAAAYFLISASWFYFIQKRYAQMALA</sequence>
<dbReference type="GO" id="GO:0005506">
    <property type="term" value="F:iron ion binding"/>
    <property type="evidence" value="ECO:0007669"/>
    <property type="project" value="InterPro"/>
</dbReference>
<name>A0A1M5JXW9_9BACT</name>
<dbReference type="Pfam" id="PF04116">
    <property type="entry name" value="FA_hydroxylase"/>
    <property type="match status" value="1"/>
</dbReference>
<dbReference type="PANTHER" id="PTHR21624">
    <property type="entry name" value="STEROL DESATURASE-RELATED PROTEIN"/>
    <property type="match status" value="1"/>
</dbReference>
<comment type="subcellular location">
    <subcellularLocation>
        <location evidence="1">Endomembrane system</location>
        <topology evidence="1">Multi-pass membrane protein</topology>
    </subcellularLocation>
</comment>
<gene>
    <name evidence="9" type="ORF">SAMN04488109_0344</name>
</gene>
<feature type="transmembrane region" description="Helical" evidence="7">
    <location>
        <begin position="306"/>
        <end position="326"/>
    </location>
</feature>
<dbReference type="EMBL" id="FQWQ01000001">
    <property type="protein sequence ID" value="SHG45384.1"/>
    <property type="molecule type" value="Genomic_DNA"/>
</dbReference>
<keyword evidence="2 7" id="KW-0812">Transmembrane</keyword>
<keyword evidence="5" id="KW-0443">Lipid metabolism</keyword>
<dbReference type="GO" id="GO:0016020">
    <property type="term" value="C:membrane"/>
    <property type="evidence" value="ECO:0007669"/>
    <property type="project" value="GOC"/>
</dbReference>
<organism evidence="9 10">
    <name type="scientific">Chryseolinea serpens</name>
    <dbReference type="NCBI Taxonomy" id="947013"/>
    <lineage>
        <taxon>Bacteria</taxon>
        <taxon>Pseudomonadati</taxon>
        <taxon>Bacteroidota</taxon>
        <taxon>Cytophagia</taxon>
        <taxon>Cytophagales</taxon>
        <taxon>Fulvivirgaceae</taxon>
        <taxon>Chryseolinea</taxon>
    </lineage>
</organism>
<feature type="transmembrane region" description="Helical" evidence="7">
    <location>
        <begin position="338"/>
        <end position="355"/>
    </location>
</feature>
<evidence type="ECO:0000313" key="10">
    <source>
        <dbReference type="Proteomes" id="UP000184212"/>
    </source>
</evidence>
<feature type="domain" description="Fatty acid hydroxylase" evidence="8">
    <location>
        <begin position="88"/>
        <end position="221"/>
    </location>
</feature>
<keyword evidence="3 7" id="KW-1133">Transmembrane helix</keyword>
<feature type="transmembrane region" description="Helical" evidence="7">
    <location>
        <begin position="6"/>
        <end position="26"/>
    </location>
</feature>
<feature type="transmembrane region" description="Helical" evidence="7">
    <location>
        <begin position="38"/>
        <end position="65"/>
    </location>
</feature>
<dbReference type="GO" id="GO:0006643">
    <property type="term" value="P:membrane lipid metabolic process"/>
    <property type="evidence" value="ECO:0007669"/>
    <property type="project" value="TreeGrafter"/>
</dbReference>
<evidence type="ECO:0000256" key="5">
    <source>
        <dbReference type="ARBA" id="ARBA00023098"/>
    </source>
</evidence>
<dbReference type="RefSeq" id="WP_073130390.1">
    <property type="nucleotide sequence ID" value="NZ_FQWQ01000001.1"/>
</dbReference>
<protein>
    <submittedName>
        <fullName evidence="9">Sterol desaturase/sphingolipid hydroxylase, fatty acid hydroxylase superfamily</fullName>
    </submittedName>
</protein>
<keyword evidence="10" id="KW-1185">Reference proteome</keyword>
<evidence type="ECO:0000259" key="8">
    <source>
        <dbReference type="Pfam" id="PF04116"/>
    </source>
</evidence>
<evidence type="ECO:0000256" key="7">
    <source>
        <dbReference type="SAM" id="Phobius"/>
    </source>
</evidence>
<dbReference type="GO" id="GO:0050479">
    <property type="term" value="F:glyceryl-ether monooxygenase activity"/>
    <property type="evidence" value="ECO:0007669"/>
    <property type="project" value="TreeGrafter"/>
</dbReference>
<evidence type="ECO:0000256" key="4">
    <source>
        <dbReference type="ARBA" id="ARBA00023002"/>
    </source>
</evidence>
<dbReference type="GO" id="GO:0008610">
    <property type="term" value="P:lipid biosynthetic process"/>
    <property type="evidence" value="ECO:0007669"/>
    <property type="project" value="InterPro"/>
</dbReference>
<keyword evidence="6 7" id="KW-0472">Membrane</keyword>